<dbReference type="InParanoid" id="A0A1Y1Y4H1"/>
<organism evidence="1 2">
    <name type="scientific">Basidiobolus meristosporus CBS 931.73</name>
    <dbReference type="NCBI Taxonomy" id="1314790"/>
    <lineage>
        <taxon>Eukaryota</taxon>
        <taxon>Fungi</taxon>
        <taxon>Fungi incertae sedis</taxon>
        <taxon>Zoopagomycota</taxon>
        <taxon>Entomophthoromycotina</taxon>
        <taxon>Basidiobolomycetes</taxon>
        <taxon>Basidiobolales</taxon>
        <taxon>Basidiobolaceae</taxon>
        <taxon>Basidiobolus</taxon>
    </lineage>
</organism>
<dbReference type="OrthoDB" id="194358at2759"/>
<proteinExistence type="predicted"/>
<reference evidence="1 2" key="1">
    <citation type="submission" date="2016-07" db="EMBL/GenBank/DDBJ databases">
        <title>Pervasive Adenine N6-methylation of Active Genes in Fungi.</title>
        <authorList>
            <consortium name="DOE Joint Genome Institute"/>
            <person name="Mondo S.J."/>
            <person name="Dannebaum R.O."/>
            <person name="Kuo R.C."/>
            <person name="Labutti K."/>
            <person name="Haridas S."/>
            <person name="Kuo A."/>
            <person name="Salamov A."/>
            <person name="Ahrendt S.R."/>
            <person name="Lipzen A."/>
            <person name="Sullivan W."/>
            <person name="Andreopoulos W.B."/>
            <person name="Clum A."/>
            <person name="Lindquist E."/>
            <person name="Daum C."/>
            <person name="Ramamoorthy G.K."/>
            <person name="Gryganskyi A."/>
            <person name="Culley D."/>
            <person name="Magnuson J.K."/>
            <person name="James T.Y."/>
            <person name="O'Malley M.A."/>
            <person name="Stajich J.E."/>
            <person name="Spatafora J.W."/>
            <person name="Visel A."/>
            <person name="Grigoriev I.V."/>
        </authorList>
    </citation>
    <scope>NUCLEOTIDE SEQUENCE [LARGE SCALE GENOMIC DNA]</scope>
    <source>
        <strain evidence="1 2">CBS 931.73</strain>
    </source>
</reference>
<protein>
    <submittedName>
        <fullName evidence="1">Uncharacterized protein</fullName>
    </submittedName>
</protein>
<dbReference type="Pfam" id="PF00023">
    <property type="entry name" value="Ank"/>
    <property type="match status" value="1"/>
</dbReference>
<sequence>MENFLSLPLQIVEDILAHSESLAAWTLVSKELYQLVYTSTGLKATWLRRSYIRAKKKFPSDSAFCLDRNNSGYEEDLDDMSNADLMIDELAAEQDAELLFLYWRQPIRTQKTTLSIRYRTRIQRSNSANVETEGDMDALEWMLQRSLNKCDIWDGNFCGFMRALGISLSKGAHRSIRLILGTLACSNGLPSFGLHRWVMYPTREQSLNPEPWKSILRQVCFCSADIDTFEFAIGLCAEISQVDKRVWREQAFLCCSKYFPRYITRTLVEHLLSGGVDPNVSEGLAMWYVGSSFMNEEHFEYEIRTFAAIPIDDPIVNGEVYLDFANSLITRGLRITEKLIGNFVTENYRRFLQILHAKHNLPLTTQSKSLLSVALDAHIISTNMIRFLLASGVAVDPNHFLLGVTKGRLDIVELLFNGLHDIQPATMAHALEIAVKCMHLEIVNFLLEHGASLENLLKEFCISYPKDGSYLEIKWIVKFQDDHIQVDLASKKWSLQTPRDDVFLEILKTLGTTWSKLQNIPRVTLLFCSEGKAEPQNVIKKVVLS</sequence>
<dbReference type="InterPro" id="IPR002110">
    <property type="entry name" value="Ankyrin_rpt"/>
</dbReference>
<keyword evidence="2" id="KW-1185">Reference proteome</keyword>
<dbReference type="EMBL" id="MCFE01000267">
    <property type="protein sequence ID" value="ORX92616.1"/>
    <property type="molecule type" value="Genomic_DNA"/>
</dbReference>
<evidence type="ECO:0000313" key="2">
    <source>
        <dbReference type="Proteomes" id="UP000193498"/>
    </source>
</evidence>
<dbReference type="AlphaFoldDB" id="A0A1Y1Y4H1"/>
<gene>
    <name evidence="1" type="ORF">K493DRAFT_354262</name>
</gene>
<dbReference type="InterPro" id="IPR036770">
    <property type="entry name" value="Ankyrin_rpt-contain_sf"/>
</dbReference>
<accession>A0A1Y1Y4H1</accession>
<dbReference type="Gene3D" id="1.25.40.20">
    <property type="entry name" value="Ankyrin repeat-containing domain"/>
    <property type="match status" value="1"/>
</dbReference>
<dbReference type="SUPFAM" id="SSF140860">
    <property type="entry name" value="Pseudo ankyrin repeat-like"/>
    <property type="match status" value="1"/>
</dbReference>
<evidence type="ECO:0000313" key="1">
    <source>
        <dbReference type="EMBL" id="ORX92616.1"/>
    </source>
</evidence>
<name>A0A1Y1Y4H1_9FUNG</name>
<dbReference type="Proteomes" id="UP000193498">
    <property type="component" value="Unassembled WGS sequence"/>
</dbReference>
<comment type="caution">
    <text evidence="1">The sequence shown here is derived from an EMBL/GenBank/DDBJ whole genome shotgun (WGS) entry which is preliminary data.</text>
</comment>